<dbReference type="EMBL" id="CM026424">
    <property type="protein sequence ID" value="KAG0578206.1"/>
    <property type="molecule type" value="Genomic_DNA"/>
</dbReference>
<reference evidence="1" key="1">
    <citation type="submission" date="2020-06" db="EMBL/GenBank/DDBJ databases">
        <title>WGS assembly of Ceratodon purpureus strain R40.</title>
        <authorList>
            <person name="Carey S.B."/>
            <person name="Jenkins J."/>
            <person name="Shu S."/>
            <person name="Lovell J.T."/>
            <person name="Sreedasyam A."/>
            <person name="Maumus F."/>
            <person name="Tiley G.P."/>
            <person name="Fernandez-Pozo N."/>
            <person name="Barry K."/>
            <person name="Chen C."/>
            <person name="Wang M."/>
            <person name="Lipzen A."/>
            <person name="Daum C."/>
            <person name="Saski C.A."/>
            <person name="Payton A.C."/>
            <person name="Mcbreen J.C."/>
            <person name="Conrad R.E."/>
            <person name="Kollar L.M."/>
            <person name="Olsson S."/>
            <person name="Huttunen S."/>
            <person name="Landis J.B."/>
            <person name="Wickett N.J."/>
            <person name="Johnson M.G."/>
            <person name="Rensing S.A."/>
            <person name="Grimwood J."/>
            <person name="Schmutz J."/>
            <person name="Mcdaniel S.F."/>
        </authorList>
    </citation>
    <scope>NUCLEOTIDE SEQUENCE</scope>
    <source>
        <strain evidence="1">R40</strain>
    </source>
</reference>
<accession>A0A8T0I532</accession>
<evidence type="ECO:0000313" key="1">
    <source>
        <dbReference type="EMBL" id="KAG0578206.1"/>
    </source>
</evidence>
<comment type="caution">
    <text evidence="1">The sequence shown here is derived from an EMBL/GenBank/DDBJ whole genome shotgun (WGS) entry which is preliminary data.</text>
</comment>
<dbReference type="Proteomes" id="UP000822688">
    <property type="component" value="Chromosome 4"/>
</dbReference>
<organism evidence="1 2">
    <name type="scientific">Ceratodon purpureus</name>
    <name type="common">Fire moss</name>
    <name type="synonym">Dicranum purpureum</name>
    <dbReference type="NCBI Taxonomy" id="3225"/>
    <lineage>
        <taxon>Eukaryota</taxon>
        <taxon>Viridiplantae</taxon>
        <taxon>Streptophyta</taxon>
        <taxon>Embryophyta</taxon>
        <taxon>Bryophyta</taxon>
        <taxon>Bryophytina</taxon>
        <taxon>Bryopsida</taxon>
        <taxon>Dicranidae</taxon>
        <taxon>Pseudoditrichales</taxon>
        <taxon>Ditrichaceae</taxon>
        <taxon>Ceratodon</taxon>
    </lineage>
</organism>
<keyword evidence="2" id="KW-1185">Reference proteome</keyword>
<protein>
    <submittedName>
        <fullName evidence="1">Uncharacterized protein</fullName>
    </submittedName>
</protein>
<feature type="non-terminal residue" evidence="1">
    <location>
        <position position="1"/>
    </location>
</feature>
<dbReference type="AlphaFoldDB" id="A0A8T0I532"/>
<gene>
    <name evidence="1" type="ORF">KC19_4G005800</name>
</gene>
<sequence length="79" mass="8778">RSTTAPTSPPDRQFCHFNFDSGLCSTPTLPLKRSCKSLPARNTLKRPLMAIHMFNPLSSNPILPTYSRGTLGSISRLLY</sequence>
<name>A0A8T0I532_CERPU</name>
<proteinExistence type="predicted"/>
<evidence type="ECO:0000313" key="2">
    <source>
        <dbReference type="Proteomes" id="UP000822688"/>
    </source>
</evidence>